<reference evidence="1 2" key="1">
    <citation type="journal article" date="2022" name="Plant J.">
        <title>Chromosome-level genome of Camellia lanceoleosa provides a valuable resource for understanding genome evolution and self-incompatibility.</title>
        <authorList>
            <person name="Gong W."/>
            <person name="Xiao S."/>
            <person name="Wang L."/>
            <person name="Liao Z."/>
            <person name="Chang Y."/>
            <person name="Mo W."/>
            <person name="Hu G."/>
            <person name="Li W."/>
            <person name="Zhao G."/>
            <person name="Zhu H."/>
            <person name="Hu X."/>
            <person name="Ji K."/>
            <person name="Xiang X."/>
            <person name="Song Q."/>
            <person name="Yuan D."/>
            <person name="Jin S."/>
            <person name="Zhang L."/>
        </authorList>
    </citation>
    <scope>NUCLEOTIDE SEQUENCE [LARGE SCALE GENOMIC DNA]</scope>
    <source>
        <strain evidence="1">SQ_2022a</strain>
    </source>
</reference>
<gene>
    <name evidence="1" type="ORF">LOK49_LG10G00475</name>
</gene>
<organism evidence="1 2">
    <name type="scientific">Camellia lanceoleosa</name>
    <dbReference type="NCBI Taxonomy" id="1840588"/>
    <lineage>
        <taxon>Eukaryota</taxon>
        <taxon>Viridiplantae</taxon>
        <taxon>Streptophyta</taxon>
        <taxon>Embryophyta</taxon>
        <taxon>Tracheophyta</taxon>
        <taxon>Spermatophyta</taxon>
        <taxon>Magnoliopsida</taxon>
        <taxon>eudicotyledons</taxon>
        <taxon>Gunneridae</taxon>
        <taxon>Pentapetalae</taxon>
        <taxon>asterids</taxon>
        <taxon>Ericales</taxon>
        <taxon>Theaceae</taxon>
        <taxon>Camellia</taxon>
    </lineage>
</organism>
<sequence length="153" mass="17975">MLLQQQEETEEEVEVEEEEEEEEIKSCCLQSKAAEPYMRLCGVDREDLLRCFLFIEGPSLYHQGAQVQLQVSFQLFNIASALRVLSYLPLPYSALNTLLVVLTPLRDIVYDYVAKRRYNWFGKEDDCLVLREKELLERFINWEEMPDGGRCDL</sequence>
<dbReference type="Proteomes" id="UP001060215">
    <property type="component" value="Chromosome 10"/>
</dbReference>
<proteinExistence type="predicted"/>
<protein>
    <submittedName>
        <fullName evidence="1">Uncharacterized protein YuxK</fullName>
    </submittedName>
</protein>
<evidence type="ECO:0000313" key="1">
    <source>
        <dbReference type="EMBL" id="KAI7999099.1"/>
    </source>
</evidence>
<name>A0ACC0GDQ7_9ERIC</name>
<keyword evidence="2" id="KW-1185">Reference proteome</keyword>
<evidence type="ECO:0000313" key="2">
    <source>
        <dbReference type="Proteomes" id="UP001060215"/>
    </source>
</evidence>
<accession>A0ACC0GDQ7</accession>
<comment type="caution">
    <text evidence="1">The sequence shown here is derived from an EMBL/GenBank/DDBJ whole genome shotgun (WGS) entry which is preliminary data.</text>
</comment>
<dbReference type="EMBL" id="CM045767">
    <property type="protein sequence ID" value="KAI7999099.1"/>
    <property type="molecule type" value="Genomic_DNA"/>
</dbReference>